<evidence type="ECO:0000313" key="8">
    <source>
        <dbReference type="EMBL" id="BBH52055.1"/>
    </source>
</evidence>
<evidence type="ECO:0000256" key="5">
    <source>
        <dbReference type="ARBA" id="ARBA00023004"/>
    </source>
</evidence>
<dbReference type="SFLD" id="SFLDG01384">
    <property type="entry name" value="thioether_bond_formation_requi"/>
    <property type="match status" value="1"/>
</dbReference>
<dbReference type="InterPro" id="IPR000385">
    <property type="entry name" value="MoaA_NifB_PqqE_Fe-S-bd_CS"/>
</dbReference>
<dbReference type="SFLD" id="SFLDG01386">
    <property type="entry name" value="main_SPASM_domain-containing"/>
    <property type="match status" value="2"/>
</dbReference>
<dbReference type="OrthoDB" id="9782387at2"/>
<dbReference type="SFLD" id="SFLDG01067">
    <property type="entry name" value="SPASM/twitch_domain_containing"/>
    <property type="match status" value="2"/>
</dbReference>
<accession>A0A4P2VS30</accession>
<dbReference type="PROSITE" id="PS01305">
    <property type="entry name" value="MOAA_NIFB_PQQE"/>
    <property type="match status" value="1"/>
</dbReference>
<evidence type="ECO:0000256" key="3">
    <source>
        <dbReference type="ARBA" id="ARBA00022691"/>
    </source>
</evidence>
<dbReference type="Proteomes" id="UP000291236">
    <property type="component" value="Chromosome"/>
</dbReference>
<gene>
    <name evidence="8" type="ORF">JCM31447_04920</name>
</gene>
<keyword evidence="3" id="KW-0949">S-adenosyl-L-methionine</keyword>
<dbReference type="Pfam" id="PF04055">
    <property type="entry name" value="Radical_SAM"/>
    <property type="match status" value="1"/>
</dbReference>
<dbReference type="KEGG" id="sbf:JCM31447_04920"/>
<keyword evidence="9" id="KW-1185">Reference proteome</keyword>
<reference evidence="8 9" key="1">
    <citation type="submission" date="2018-12" db="EMBL/GenBank/DDBJ databases">
        <title>Rubrispira sanarue gen. nov., sp., nov., a member of the order Silvanigrellales, isolated from a brackish lake in Hamamatsu Japan.</title>
        <authorList>
            <person name="Maejima Y."/>
            <person name="Iino T."/>
            <person name="Muraguchi Y."/>
            <person name="Fukuda K."/>
            <person name="Nojiri H."/>
            <person name="Ohkuma M."/>
            <person name="Moriuchi R."/>
            <person name="Dohra H."/>
            <person name="Kimbara K."/>
            <person name="Shintani M."/>
        </authorList>
    </citation>
    <scope>NUCLEOTIDE SEQUENCE [LARGE SCALE GENOMIC DNA]</scope>
    <source>
        <strain evidence="8 9">RF1110005</strain>
    </source>
</reference>
<dbReference type="InterPro" id="IPR013785">
    <property type="entry name" value="Aldolase_TIM"/>
</dbReference>
<dbReference type="RefSeq" id="WP_130606163.1">
    <property type="nucleotide sequence ID" value="NZ_AP019368.1"/>
</dbReference>
<dbReference type="PROSITE" id="PS51918">
    <property type="entry name" value="RADICAL_SAM"/>
    <property type="match status" value="1"/>
</dbReference>
<evidence type="ECO:0000256" key="4">
    <source>
        <dbReference type="ARBA" id="ARBA00022723"/>
    </source>
</evidence>
<evidence type="ECO:0000256" key="1">
    <source>
        <dbReference type="ARBA" id="ARBA00001966"/>
    </source>
</evidence>
<dbReference type="SFLD" id="SFLDG01072">
    <property type="entry name" value="dehydrogenase_like"/>
    <property type="match status" value="1"/>
</dbReference>
<dbReference type="PANTHER" id="PTHR43273">
    <property type="entry name" value="ANAEROBIC SULFATASE-MATURATING ENZYME HOMOLOG ASLB-RELATED"/>
    <property type="match status" value="1"/>
</dbReference>
<dbReference type="InterPro" id="IPR007197">
    <property type="entry name" value="rSAM"/>
</dbReference>
<dbReference type="CDD" id="cd01335">
    <property type="entry name" value="Radical_SAM"/>
    <property type="match status" value="1"/>
</dbReference>
<dbReference type="SFLD" id="SFLDS00029">
    <property type="entry name" value="Radical_SAM"/>
    <property type="match status" value="2"/>
</dbReference>
<comment type="cofactor">
    <cofactor evidence="1">
        <name>[4Fe-4S] cluster</name>
        <dbReference type="ChEBI" id="CHEBI:49883"/>
    </cofactor>
</comment>
<proteinExistence type="predicted"/>
<keyword evidence="6" id="KW-0411">Iron-sulfur</keyword>
<sequence>MNYREFSEKIKIKFLTLQVTKYCNMRCRYCYLPDRNIRSIMQKEILSNFIASAMKESLFEESLTVSWHAGEPLAVPLMHLSGLIECFKELEDAGIKVYHSVQTNATLLNQKIIDFLKKYSFRIGVSIDGPCEINDYSRLFVNGKSSYESTLRGINMLKINSIPFHVISVVSKRSLEQPELIYEFFESNGFRHVSLNCEEPEGIHDKSSLKEKTFFDFVVFYAKLFNIAETRNHSVIFREFYKLLFPSIRKKSIPAYIIPGVYIALGSEGKISSFTPEMLDNEHPKYGPLALGQISTGATIRSQVIENEKVKSMFSDVLKGIKKCKFECKYYESCGGGFPTDKLNCNGTFNSSETFVCRFSIQAPFKVLDNTAPMVIENAKVAYKKYPFISQSFHD</sequence>
<feature type="domain" description="Radical SAM core" evidence="7">
    <location>
        <begin position="7"/>
        <end position="234"/>
    </location>
</feature>
<evidence type="ECO:0000256" key="6">
    <source>
        <dbReference type="ARBA" id="ARBA00023014"/>
    </source>
</evidence>
<name>A0A4P2VS30_FLUSA</name>
<keyword evidence="5" id="KW-0408">Iron</keyword>
<dbReference type="GO" id="GO:0016491">
    <property type="term" value="F:oxidoreductase activity"/>
    <property type="evidence" value="ECO:0007669"/>
    <property type="project" value="InterPro"/>
</dbReference>
<evidence type="ECO:0000256" key="2">
    <source>
        <dbReference type="ARBA" id="ARBA00022485"/>
    </source>
</evidence>
<organism evidence="8 9">
    <name type="scientific">Fluviispira sanaruensis</name>
    <dbReference type="NCBI Taxonomy" id="2493639"/>
    <lineage>
        <taxon>Bacteria</taxon>
        <taxon>Pseudomonadati</taxon>
        <taxon>Bdellovibrionota</taxon>
        <taxon>Oligoflexia</taxon>
        <taxon>Silvanigrellales</taxon>
        <taxon>Silvanigrellaceae</taxon>
        <taxon>Fluviispira</taxon>
    </lineage>
</organism>
<dbReference type="Gene3D" id="3.20.20.70">
    <property type="entry name" value="Aldolase class I"/>
    <property type="match status" value="1"/>
</dbReference>
<dbReference type="GO" id="GO:0051539">
    <property type="term" value="F:4 iron, 4 sulfur cluster binding"/>
    <property type="evidence" value="ECO:0007669"/>
    <property type="project" value="UniProtKB-KW"/>
</dbReference>
<dbReference type="InterPro" id="IPR023867">
    <property type="entry name" value="Sulphatase_maturase_rSAM"/>
</dbReference>
<evidence type="ECO:0000259" key="7">
    <source>
        <dbReference type="PROSITE" id="PS51918"/>
    </source>
</evidence>
<protein>
    <submittedName>
        <fullName evidence="8">GRRM system radical SAM/SPASM domain protein</fullName>
    </submittedName>
</protein>
<keyword evidence="4" id="KW-0479">Metal-binding</keyword>
<dbReference type="InterPro" id="IPR058240">
    <property type="entry name" value="rSAM_sf"/>
</dbReference>
<dbReference type="GO" id="GO:0046872">
    <property type="term" value="F:metal ion binding"/>
    <property type="evidence" value="ECO:0007669"/>
    <property type="project" value="UniProtKB-KW"/>
</dbReference>
<dbReference type="PANTHER" id="PTHR43273:SF8">
    <property type="entry name" value="RADICAL SAM DOMAIN PROTEIN"/>
    <property type="match status" value="1"/>
</dbReference>
<dbReference type="AlphaFoldDB" id="A0A4P2VS30"/>
<dbReference type="EMBL" id="AP019368">
    <property type="protein sequence ID" value="BBH52055.1"/>
    <property type="molecule type" value="Genomic_DNA"/>
</dbReference>
<dbReference type="SUPFAM" id="SSF102114">
    <property type="entry name" value="Radical SAM enzymes"/>
    <property type="match status" value="1"/>
</dbReference>
<keyword evidence="2" id="KW-0004">4Fe-4S</keyword>
<evidence type="ECO:0000313" key="9">
    <source>
        <dbReference type="Proteomes" id="UP000291236"/>
    </source>
</evidence>